<name>A0A6C0P0D3_9BACL</name>
<organism evidence="1 2">
    <name type="scientific">Paenibacillus rhizovicinus</name>
    <dbReference type="NCBI Taxonomy" id="2704463"/>
    <lineage>
        <taxon>Bacteria</taxon>
        <taxon>Bacillati</taxon>
        <taxon>Bacillota</taxon>
        <taxon>Bacilli</taxon>
        <taxon>Bacillales</taxon>
        <taxon>Paenibacillaceae</taxon>
        <taxon>Paenibacillus</taxon>
    </lineage>
</organism>
<proteinExistence type="predicted"/>
<dbReference type="Proteomes" id="UP000479114">
    <property type="component" value="Chromosome"/>
</dbReference>
<evidence type="ECO:0000313" key="2">
    <source>
        <dbReference type="Proteomes" id="UP000479114"/>
    </source>
</evidence>
<reference evidence="1 2" key="1">
    <citation type="submission" date="2020-02" db="EMBL/GenBank/DDBJ databases">
        <title>Paenibacillus sp. nov., isolated from rhizosphere soil of tomato.</title>
        <authorList>
            <person name="Weon H.-Y."/>
            <person name="Lee S.A."/>
        </authorList>
    </citation>
    <scope>NUCLEOTIDE SEQUENCE [LARGE SCALE GENOMIC DNA]</scope>
    <source>
        <strain evidence="1 2">14171R-81</strain>
    </source>
</reference>
<gene>
    <name evidence="1" type="ORF">GZH47_14010</name>
</gene>
<dbReference type="KEGG" id="prz:GZH47_14010"/>
<dbReference type="EMBL" id="CP048286">
    <property type="protein sequence ID" value="QHW31841.1"/>
    <property type="molecule type" value="Genomic_DNA"/>
</dbReference>
<evidence type="ECO:0000313" key="1">
    <source>
        <dbReference type="EMBL" id="QHW31841.1"/>
    </source>
</evidence>
<protein>
    <submittedName>
        <fullName evidence="1">Limonene hydroxylase</fullName>
    </submittedName>
</protein>
<sequence length="527" mass="58974">MISLFKKEELYPWAGKPSIYASIQEQLDRHGRIVDDKLPDDEAYWADQPFRWVAGGLDGAFGRHAGGERQEASVHELAKLLAKLSRKPGMRTRRAVYVKLMEEDILGMIDPLLDALRGFPGIRLEQLYQEATWLAEHGAHRNVVKFGIALLGRFETELHRDLILTLGKHEEFTLYASVAVQNSLANVNQELFELAQFVHGWGKIQLVERLEPATPEIKAWLLRHGCRNSIMNEYLAYACAVNGELHLALAGDAVDEALYEGAGEILSALLRGGPAEDIDDYAHAPEVLGHFLRLSRDRGASVAHLADMMEIYEFLNAGDDERWAARYAGAWTEAERIRLLELSKPLVFRADWPDKVWAALVSGSRAEQYTAIRAARALGLDVWPELYRQLQAAPADQSLYYELMRTDDRSRVEELVRFAERALPLADIAVGPADQMGLGPEFAVHGALDSIVQDLDAHPGVGKTLIASALQSPVIRNRSMALKALEAWPLDAWDDSVIAGMKSLAKVEPDDRLRDRIREILQERGLL</sequence>
<accession>A0A6C0P0D3</accession>
<dbReference type="AlphaFoldDB" id="A0A6C0P0D3"/>
<dbReference type="RefSeq" id="WP_162640647.1">
    <property type="nucleotide sequence ID" value="NZ_CP048286.1"/>
</dbReference>
<keyword evidence="2" id="KW-1185">Reference proteome</keyword>